<evidence type="ECO:0000313" key="1">
    <source>
        <dbReference type="EMBL" id="GIY27031.1"/>
    </source>
</evidence>
<dbReference type="Gene3D" id="3.10.20.90">
    <property type="entry name" value="Phosphatidylinositol 3-kinase Catalytic Subunit, Chain A, domain 1"/>
    <property type="match status" value="1"/>
</dbReference>
<dbReference type="AlphaFoldDB" id="A0AAV4S1H1"/>
<keyword evidence="2" id="KW-1185">Reference proteome</keyword>
<comment type="caution">
    <text evidence="1">The sequence shown here is derived from an EMBL/GenBank/DDBJ whole genome shotgun (WGS) entry which is preliminary data.</text>
</comment>
<organism evidence="1 2">
    <name type="scientific">Caerostris extrusa</name>
    <name type="common">Bark spider</name>
    <name type="synonym">Caerostris bankana</name>
    <dbReference type="NCBI Taxonomy" id="172846"/>
    <lineage>
        <taxon>Eukaryota</taxon>
        <taxon>Metazoa</taxon>
        <taxon>Ecdysozoa</taxon>
        <taxon>Arthropoda</taxon>
        <taxon>Chelicerata</taxon>
        <taxon>Arachnida</taxon>
        <taxon>Araneae</taxon>
        <taxon>Araneomorphae</taxon>
        <taxon>Entelegynae</taxon>
        <taxon>Araneoidea</taxon>
        <taxon>Araneidae</taxon>
        <taxon>Caerostris</taxon>
    </lineage>
</organism>
<proteinExistence type="predicted"/>
<protein>
    <submittedName>
        <fullName evidence="1">Probable very-long-chain enoyl-CoA reductase art-1</fullName>
    </submittedName>
</protein>
<gene>
    <name evidence="1" type="primary">art-1</name>
    <name evidence="1" type="ORF">CEXT_60601</name>
</gene>
<reference evidence="1 2" key="1">
    <citation type="submission" date="2021-06" db="EMBL/GenBank/DDBJ databases">
        <title>Caerostris extrusa draft genome.</title>
        <authorList>
            <person name="Kono N."/>
            <person name="Arakawa K."/>
        </authorList>
    </citation>
    <scope>NUCLEOTIDE SEQUENCE [LARGE SCALE GENOMIC DNA]</scope>
</reference>
<sequence>MFILLQKKKLDPCRQALRLDPRGKFLSDNLALESIEFKGQNKQLYLKDLGPQIGWKTVFLFEYAGPLALYVATYLRPAFLYGADATKAINPVVSKA</sequence>
<accession>A0AAV4S1H1</accession>
<dbReference type="Proteomes" id="UP001054945">
    <property type="component" value="Unassembled WGS sequence"/>
</dbReference>
<dbReference type="EMBL" id="BPLR01008763">
    <property type="protein sequence ID" value="GIY27031.1"/>
    <property type="molecule type" value="Genomic_DNA"/>
</dbReference>
<evidence type="ECO:0000313" key="2">
    <source>
        <dbReference type="Proteomes" id="UP001054945"/>
    </source>
</evidence>
<name>A0AAV4S1H1_CAEEX</name>